<evidence type="ECO:0000313" key="10">
    <source>
        <dbReference type="EMBL" id="KIK57487.1"/>
    </source>
</evidence>
<name>A0A0D0CH10_9AGAR</name>
<keyword evidence="6 8" id="KW-0408">Iron</keyword>
<dbReference type="PIRSF" id="PIRSF038928">
    <property type="entry name" value="Catalase_clade1-3"/>
    <property type="match status" value="1"/>
</dbReference>
<dbReference type="PRINTS" id="PR00067">
    <property type="entry name" value="CATALASE"/>
</dbReference>
<keyword evidence="3 8" id="KW-0349">Heme</keyword>
<dbReference type="GO" id="GO:0004096">
    <property type="term" value="F:catalase activity"/>
    <property type="evidence" value="ECO:0007669"/>
    <property type="project" value="UniProtKB-EC"/>
</dbReference>
<protein>
    <submittedName>
        <fullName evidence="10">Unplaced genomic scaffold GYMLUscaffold_42, whole genome shotgun sequence</fullName>
    </submittedName>
</protein>
<dbReference type="Pfam" id="PF06628">
    <property type="entry name" value="Catalase-rel"/>
    <property type="match status" value="1"/>
</dbReference>
<dbReference type="InterPro" id="IPR010582">
    <property type="entry name" value="Catalase_immune_responsive"/>
</dbReference>
<dbReference type="GO" id="GO:0005739">
    <property type="term" value="C:mitochondrion"/>
    <property type="evidence" value="ECO:0007669"/>
    <property type="project" value="TreeGrafter"/>
</dbReference>
<keyword evidence="5" id="KW-0560">Oxidoreductase</keyword>
<dbReference type="GO" id="GO:0042542">
    <property type="term" value="P:response to hydrogen peroxide"/>
    <property type="evidence" value="ECO:0007669"/>
    <property type="project" value="TreeGrafter"/>
</dbReference>
<dbReference type="SUPFAM" id="SSF56634">
    <property type="entry name" value="Heme-dependent catalase-like"/>
    <property type="match status" value="1"/>
</dbReference>
<proteinExistence type="inferred from homology"/>
<dbReference type="OrthoDB" id="6880011at2759"/>
<dbReference type="EMBL" id="KN834790">
    <property type="protein sequence ID" value="KIK57487.1"/>
    <property type="molecule type" value="Genomic_DNA"/>
</dbReference>
<reference evidence="10 11" key="1">
    <citation type="submission" date="2014-04" db="EMBL/GenBank/DDBJ databases">
        <title>Evolutionary Origins and Diversification of the Mycorrhizal Mutualists.</title>
        <authorList>
            <consortium name="DOE Joint Genome Institute"/>
            <consortium name="Mycorrhizal Genomics Consortium"/>
            <person name="Kohler A."/>
            <person name="Kuo A."/>
            <person name="Nagy L.G."/>
            <person name="Floudas D."/>
            <person name="Copeland A."/>
            <person name="Barry K.W."/>
            <person name="Cichocki N."/>
            <person name="Veneault-Fourrey C."/>
            <person name="LaButti K."/>
            <person name="Lindquist E.A."/>
            <person name="Lipzen A."/>
            <person name="Lundell T."/>
            <person name="Morin E."/>
            <person name="Murat C."/>
            <person name="Riley R."/>
            <person name="Ohm R."/>
            <person name="Sun H."/>
            <person name="Tunlid A."/>
            <person name="Henrissat B."/>
            <person name="Grigoriev I.V."/>
            <person name="Hibbett D.S."/>
            <person name="Martin F."/>
        </authorList>
    </citation>
    <scope>NUCLEOTIDE SEQUENCE [LARGE SCALE GENOMIC DNA]</scope>
    <source>
        <strain evidence="10 11">FD-317 M1</strain>
    </source>
</reference>
<sequence>MSSPIPLDYTTSYGSSVNYPDAGQRVSTNGPLLLQDFHLIDNLAHLARERIPERLVHAKGAGAYGYFEATKDLSDITSQTLFRPGRRAEATVRFSTVSGEMGSADTARDLRGFAIKLKTEQGNLDWVLLNTPIFFIRDPGKYADLTHATKRHPQTNLKDHDMFWDFFSSNPETVHEIMIFFSDRGTPDGFHQEHGHAGTTFKWCKEDGTFHYVKLHVKAVGGFKTLTAAEATTLAGTNPDYGTQKLYNAIKNGDYPRYTVYIQTMTPQQAEGEYRNIALDVTKVWPHALFPLREVGKLVLNRNPENYFDEIEQLAFAPAHLIPYIEHSPDPLLQSRLFIYPDTQRYRLGVNNEQLPCNMPIRKFGNFQRAGAASFVSQGSRPNYLSNIFQPLNFDGPTGAIDSQIRNNHRQEHFDGSVYRDLSEITVDDFVQPRDLWLRVWNDKERETFVENVSDHLKVVQNKRIQYNQLLVFCQVDSDLALRVARAINFDGFQCPTN</sequence>
<keyword evidence="4 8" id="KW-0479">Metal-binding</keyword>
<evidence type="ECO:0000256" key="2">
    <source>
        <dbReference type="ARBA" id="ARBA00022559"/>
    </source>
</evidence>
<feature type="domain" description="Catalase core" evidence="9">
    <location>
        <begin position="10"/>
        <end position="393"/>
    </location>
</feature>
<comment type="cofactor">
    <cofactor evidence="8">
        <name>heme</name>
        <dbReference type="ChEBI" id="CHEBI:30413"/>
    </cofactor>
</comment>
<dbReference type="GO" id="GO:0020037">
    <property type="term" value="F:heme binding"/>
    <property type="evidence" value="ECO:0007669"/>
    <property type="project" value="InterPro"/>
</dbReference>
<dbReference type="SMART" id="SM01060">
    <property type="entry name" value="Catalase"/>
    <property type="match status" value="1"/>
</dbReference>
<keyword evidence="11" id="KW-1185">Reference proteome</keyword>
<evidence type="ECO:0000256" key="4">
    <source>
        <dbReference type="ARBA" id="ARBA00022723"/>
    </source>
</evidence>
<evidence type="ECO:0000256" key="5">
    <source>
        <dbReference type="ARBA" id="ARBA00023002"/>
    </source>
</evidence>
<dbReference type="InterPro" id="IPR018028">
    <property type="entry name" value="Catalase"/>
</dbReference>
<evidence type="ECO:0000313" key="11">
    <source>
        <dbReference type="Proteomes" id="UP000053593"/>
    </source>
</evidence>
<keyword evidence="7" id="KW-0376">Hydrogen peroxide</keyword>
<keyword evidence="2" id="KW-0575">Peroxidase</keyword>
<accession>A0A0D0CH10</accession>
<organism evidence="10 11">
    <name type="scientific">Collybiopsis luxurians FD-317 M1</name>
    <dbReference type="NCBI Taxonomy" id="944289"/>
    <lineage>
        <taxon>Eukaryota</taxon>
        <taxon>Fungi</taxon>
        <taxon>Dikarya</taxon>
        <taxon>Basidiomycota</taxon>
        <taxon>Agaricomycotina</taxon>
        <taxon>Agaricomycetes</taxon>
        <taxon>Agaricomycetidae</taxon>
        <taxon>Agaricales</taxon>
        <taxon>Marasmiineae</taxon>
        <taxon>Omphalotaceae</taxon>
        <taxon>Collybiopsis</taxon>
        <taxon>Collybiopsis luxurians</taxon>
    </lineage>
</organism>
<evidence type="ECO:0000256" key="6">
    <source>
        <dbReference type="ARBA" id="ARBA00023004"/>
    </source>
</evidence>
<dbReference type="GO" id="GO:0046872">
    <property type="term" value="F:metal ion binding"/>
    <property type="evidence" value="ECO:0007669"/>
    <property type="project" value="UniProtKB-KW"/>
</dbReference>
<evidence type="ECO:0000256" key="8">
    <source>
        <dbReference type="PIRSR" id="PIRSR038928-2"/>
    </source>
</evidence>
<dbReference type="PANTHER" id="PTHR11465">
    <property type="entry name" value="CATALASE"/>
    <property type="match status" value="1"/>
</dbReference>
<evidence type="ECO:0000259" key="9">
    <source>
        <dbReference type="SMART" id="SM01060"/>
    </source>
</evidence>
<feature type="binding site" description="axial binding residue" evidence="8">
    <location>
        <position position="340"/>
    </location>
    <ligand>
        <name>heme</name>
        <dbReference type="ChEBI" id="CHEBI:30413"/>
    </ligand>
    <ligandPart>
        <name>Fe</name>
        <dbReference type="ChEBI" id="CHEBI:18248"/>
    </ligandPart>
</feature>
<dbReference type="HOGENOM" id="CLU_010645_2_0_1"/>
<evidence type="ECO:0000256" key="3">
    <source>
        <dbReference type="ARBA" id="ARBA00022617"/>
    </source>
</evidence>
<dbReference type="Gene3D" id="2.40.180.10">
    <property type="entry name" value="Catalase core domain"/>
    <property type="match status" value="1"/>
</dbReference>
<dbReference type="GO" id="GO:0042744">
    <property type="term" value="P:hydrogen peroxide catabolic process"/>
    <property type="evidence" value="ECO:0007669"/>
    <property type="project" value="UniProtKB-KW"/>
</dbReference>
<gene>
    <name evidence="10" type="ORF">GYMLUDRAFT_61238</name>
</gene>
<dbReference type="InterPro" id="IPR020835">
    <property type="entry name" value="Catalase_sf"/>
</dbReference>
<dbReference type="AlphaFoldDB" id="A0A0D0CH10"/>
<dbReference type="PANTHER" id="PTHR11465:SF9">
    <property type="entry name" value="CATALASE"/>
    <property type="match status" value="1"/>
</dbReference>
<dbReference type="PROSITE" id="PS51402">
    <property type="entry name" value="CATALASE_3"/>
    <property type="match status" value="1"/>
</dbReference>
<dbReference type="Proteomes" id="UP000053593">
    <property type="component" value="Unassembled WGS sequence"/>
</dbReference>
<dbReference type="Pfam" id="PF00199">
    <property type="entry name" value="Catalase"/>
    <property type="match status" value="1"/>
</dbReference>
<dbReference type="GO" id="GO:0005777">
    <property type="term" value="C:peroxisome"/>
    <property type="evidence" value="ECO:0007669"/>
    <property type="project" value="TreeGrafter"/>
</dbReference>
<comment type="similarity">
    <text evidence="1">Belongs to the catalase family.</text>
</comment>
<dbReference type="InterPro" id="IPR011614">
    <property type="entry name" value="Catalase_core"/>
</dbReference>
<evidence type="ECO:0000256" key="7">
    <source>
        <dbReference type="ARBA" id="ARBA00023324"/>
    </source>
</evidence>
<evidence type="ECO:0000256" key="1">
    <source>
        <dbReference type="ARBA" id="ARBA00005329"/>
    </source>
</evidence>
<dbReference type="InterPro" id="IPR024711">
    <property type="entry name" value="Catalase_clade1/3"/>
</dbReference>